<dbReference type="GO" id="GO:0005634">
    <property type="term" value="C:nucleus"/>
    <property type="evidence" value="ECO:0007669"/>
    <property type="project" value="TreeGrafter"/>
</dbReference>
<proteinExistence type="predicted"/>
<evidence type="ECO:0000256" key="3">
    <source>
        <dbReference type="ARBA" id="ARBA00023242"/>
    </source>
</evidence>
<dbReference type="EMBL" id="BDIP01002716">
    <property type="protein sequence ID" value="GIQ86725.1"/>
    <property type="molecule type" value="Genomic_DNA"/>
</dbReference>
<dbReference type="CDD" id="cd16100">
    <property type="entry name" value="ARID"/>
    <property type="match status" value="1"/>
</dbReference>
<gene>
    <name evidence="6" type="ORF">KIPB_008629</name>
</gene>
<organism evidence="6 7">
    <name type="scientific">Kipferlia bialata</name>
    <dbReference type="NCBI Taxonomy" id="797122"/>
    <lineage>
        <taxon>Eukaryota</taxon>
        <taxon>Metamonada</taxon>
        <taxon>Carpediemonas-like organisms</taxon>
        <taxon>Kipferlia</taxon>
    </lineage>
</organism>
<evidence type="ECO:0000256" key="2">
    <source>
        <dbReference type="ARBA" id="ARBA00023163"/>
    </source>
</evidence>
<feature type="region of interest" description="Disordered" evidence="4">
    <location>
        <begin position="287"/>
        <end position="308"/>
    </location>
</feature>
<reference evidence="6 7" key="1">
    <citation type="journal article" date="2018" name="PLoS ONE">
        <title>The draft genome of Kipferlia bialata reveals reductive genome evolution in fornicate parasites.</title>
        <authorList>
            <person name="Tanifuji G."/>
            <person name="Takabayashi S."/>
            <person name="Kume K."/>
            <person name="Takagi M."/>
            <person name="Nakayama T."/>
            <person name="Kamikawa R."/>
            <person name="Inagaki Y."/>
            <person name="Hashimoto T."/>
        </authorList>
    </citation>
    <scope>NUCLEOTIDE SEQUENCE [LARGE SCALE GENOMIC DNA]</scope>
    <source>
        <strain evidence="6">NY0173</strain>
    </source>
</reference>
<dbReference type="GO" id="GO:0000976">
    <property type="term" value="F:transcription cis-regulatory region binding"/>
    <property type="evidence" value="ECO:0007669"/>
    <property type="project" value="TreeGrafter"/>
</dbReference>
<dbReference type="OrthoDB" id="338531at2759"/>
<dbReference type="InterPro" id="IPR001606">
    <property type="entry name" value="ARID_dom"/>
</dbReference>
<evidence type="ECO:0000256" key="4">
    <source>
        <dbReference type="SAM" id="MobiDB-lite"/>
    </source>
</evidence>
<dbReference type="PANTHER" id="PTHR13964">
    <property type="entry name" value="RBP-RELATED"/>
    <property type="match status" value="1"/>
</dbReference>
<comment type="caution">
    <text evidence="6">The sequence shown here is derived from an EMBL/GenBank/DDBJ whole genome shotgun (WGS) entry which is preliminary data.</text>
</comment>
<sequence length="308" mass="34819">METDAKTESDRFLKRLFSLHAHRGSPLKKVPVVGHRDLELYRLFMIVEGRGGFRNVQEKKMFREIGKELQLPETVTNVGYLLRSKYEQILLPFTSELRDEFYTGREDQRARDRARARRDVLDYHVDRARAVLPFFDLNNTGPRVGVVSEPVPSFDATLAGPQSYGGIPSFNSGGACERERARDRQVASHQFQLNVDRDRERATHNIVRERERDASEFACSLSVPSVQRSGVADPLLIYCQTCGEVGPAQEYRNHLMLCDPELHIALFHHAGSAPSETPVTQDIDMRGGVTATPRGSMMRLLPAPPSMQ</sequence>
<keyword evidence="3" id="KW-0539">Nucleus</keyword>
<dbReference type="AlphaFoldDB" id="A0A9K3D348"/>
<dbReference type="GO" id="GO:0006357">
    <property type="term" value="P:regulation of transcription by RNA polymerase II"/>
    <property type="evidence" value="ECO:0007669"/>
    <property type="project" value="TreeGrafter"/>
</dbReference>
<keyword evidence="2" id="KW-0804">Transcription</keyword>
<dbReference type="PANTHER" id="PTHR13964:SF27">
    <property type="entry name" value="HAT-TRICK, ISOFORM D"/>
    <property type="match status" value="1"/>
</dbReference>
<dbReference type="InterPro" id="IPR051232">
    <property type="entry name" value="ARID/SWI1_ChromRemod"/>
</dbReference>
<dbReference type="Gene3D" id="1.10.150.60">
    <property type="entry name" value="ARID DNA-binding domain"/>
    <property type="match status" value="1"/>
</dbReference>
<keyword evidence="1" id="KW-0805">Transcription regulation</keyword>
<accession>A0A9K3D348</accession>
<dbReference type="SMART" id="SM01014">
    <property type="entry name" value="ARID"/>
    <property type="match status" value="1"/>
</dbReference>
<dbReference type="InterPro" id="IPR036431">
    <property type="entry name" value="ARID_dom_sf"/>
</dbReference>
<evidence type="ECO:0000313" key="7">
    <source>
        <dbReference type="Proteomes" id="UP000265618"/>
    </source>
</evidence>
<evidence type="ECO:0000313" key="6">
    <source>
        <dbReference type="EMBL" id="GIQ86725.1"/>
    </source>
</evidence>
<evidence type="ECO:0000256" key="1">
    <source>
        <dbReference type="ARBA" id="ARBA00023015"/>
    </source>
</evidence>
<name>A0A9K3D348_9EUKA</name>
<evidence type="ECO:0000259" key="5">
    <source>
        <dbReference type="PROSITE" id="PS51011"/>
    </source>
</evidence>
<dbReference type="Proteomes" id="UP000265618">
    <property type="component" value="Unassembled WGS sequence"/>
</dbReference>
<protein>
    <recommendedName>
        <fullName evidence="5">ARID domain-containing protein</fullName>
    </recommendedName>
</protein>
<feature type="domain" description="ARID" evidence="5">
    <location>
        <begin position="6"/>
        <end position="98"/>
    </location>
</feature>
<dbReference type="PROSITE" id="PS51011">
    <property type="entry name" value="ARID"/>
    <property type="match status" value="1"/>
</dbReference>
<keyword evidence="7" id="KW-1185">Reference proteome</keyword>
<feature type="non-terminal residue" evidence="6">
    <location>
        <position position="1"/>
    </location>
</feature>
<dbReference type="SUPFAM" id="SSF46774">
    <property type="entry name" value="ARID-like"/>
    <property type="match status" value="1"/>
</dbReference>
<dbReference type="SMART" id="SM00501">
    <property type="entry name" value="BRIGHT"/>
    <property type="match status" value="1"/>
</dbReference>
<dbReference type="Pfam" id="PF01388">
    <property type="entry name" value="ARID"/>
    <property type="match status" value="1"/>
</dbReference>